<proteinExistence type="predicted"/>
<organism evidence="1 2">
    <name type="scientific">Caerostris darwini</name>
    <dbReference type="NCBI Taxonomy" id="1538125"/>
    <lineage>
        <taxon>Eukaryota</taxon>
        <taxon>Metazoa</taxon>
        <taxon>Ecdysozoa</taxon>
        <taxon>Arthropoda</taxon>
        <taxon>Chelicerata</taxon>
        <taxon>Arachnida</taxon>
        <taxon>Araneae</taxon>
        <taxon>Araneomorphae</taxon>
        <taxon>Entelegynae</taxon>
        <taxon>Araneoidea</taxon>
        <taxon>Araneidae</taxon>
        <taxon>Caerostris</taxon>
    </lineage>
</organism>
<evidence type="ECO:0000313" key="2">
    <source>
        <dbReference type="Proteomes" id="UP001054837"/>
    </source>
</evidence>
<gene>
    <name evidence="1" type="ORF">CDAR_436841</name>
</gene>
<sequence>MRKVPHEEGSRGVHVLPEKVASRAVSSASIDGNEKEQVVKKGYSFKIFGWNSSYREQTAGAVPLIILIEKNAAIFACF</sequence>
<accession>A0AAV4TA03</accession>
<dbReference type="AlphaFoldDB" id="A0AAV4TA03"/>
<keyword evidence="2" id="KW-1185">Reference proteome</keyword>
<dbReference type="Proteomes" id="UP001054837">
    <property type="component" value="Unassembled WGS sequence"/>
</dbReference>
<reference evidence="1 2" key="1">
    <citation type="submission" date="2021-06" db="EMBL/GenBank/DDBJ databases">
        <title>Caerostris darwini draft genome.</title>
        <authorList>
            <person name="Kono N."/>
            <person name="Arakawa K."/>
        </authorList>
    </citation>
    <scope>NUCLEOTIDE SEQUENCE [LARGE SCALE GENOMIC DNA]</scope>
</reference>
<comment type="caution">
    <text evidence="1">The sequence shown here is derived from an EMBL/GenBank/DDBJ whole genome shotgun (WGS) entry which is preliminary data.</text>
</comment>
<name>A0AAV4TA03_9ARAC</name>
<dbReference type="EMBL" id="BPLQ01009364">
    <property type="protein sequence ID" value="GIY43493.1"/>
    <property type="molecule type" value="Genomic_DNA"/>
</dbReference>
<evidence type="ECO:0000313" key="1">
    <source>
        <dbReference type="EMBL" id="GIY43493.1"/>
    </source>
</evidence>
<protein>
    <submittedName>
        <fullName evidence="1">Uncharacterized protein</fullName>
    </submittedName>
</protein>